<evidence type="ECO:0000256" key="1">
    <source>
        <dbReference type="SAM" id="MobiDB-lite"/>
    </source>
</evidence>
<feature type="region of interest" description="Disordered" evidence="1">
    <location>
        <begin position="23"/>
        <end position="51"/>
    </location>
</feature>
<name>A0A1P8F673_9CHLR</name>
<reference evidence="3" key="1">
    <citation type="submission" date="2016-11" db="EMBL/GenBank/DDBJ databases">
        <title>Dehalogenimonas formicexedens sp. nov., a chlorinated alkane respiring bacterium isolated from contaminated groundwater.</title>
        <authorList>
            <person name="Key T.A."/>
            <person name="Bowman K.S."/>
            <person name="Lee I."/>
            <person name="Chun J."/>
            <person name="Albuquerque L."/>
            <person name="da Costa M.S."/>
            <person name="Rainey F.A."/>
            <person name="Moe W.M."/>
        </authorList>
    </citation>
    <scope>NUCLEOTIDE SEQUENCE [LARGE SCALE GENOMIC DNA]</scope>
    <source>
        <strain evidence="3">NSZ-14</strain>
    </source>
</reference>
<dbReference type="EMBL" id="CP018258">
    <property type="protein sequence ID" value="APV43987.1"/>
    <property type="molecule type" value="Genomic_DNA"/>
</dbReference>
<keyword evidence="3" id="KW-1185">Reference proteome</keyword>
<dbReference type="AlphaFoldDB" id="A0A1P8F673"/>
<accession>A0A1P8F673</accession>
<protein>
    <submittedName>
        <fullName evidence="2">Uncharacterized protein</fullName>
    </submittedName>
</protein>
<sequence>MRVLLCYNYAMNQNTGAATQLNITAPTPTGSQSLPARKRGGQPGNRNARKHGLYARYLSPKQLEDYNEACGVRGVEAELDLFRCKLAEMLETEPWNLALLNRITNTILRLEASLPLEPEEREPTQRALNIMGPFFSHLLAKGDEEVTRAFDKWMENNQGRGLVSENVHCGESEADSR</sequence>
<evidence type="ECO:0000313" key="3">
    <source>
        <dbReference type="Proteomes" id="UP000185934"/>
    </source>
</evidence>
<dbReference type="Proteomes" id="UP000185934">
    <property type="component" value="Chromosome"/>
</dbReference>
<feature type="compositionally biased region" description="Polar residues" evidence="1">
    <location>
        <begin position="23"/>
        <end position="34"/>
    </location>
</feature>
<gene>
    <name evidence="2" type="ORF">Dform_00632</name>
</gene>
<dbReference type="KEGG" id="dfo:Dform_00632"/>
<organism evidence="2 3">
    <name type="scientific">Dehalogenimonas formicexedens</name>
    <dbReference type="NCBI Taxonomy" id="1839801"/>
    <lineage>
        <taxon>Bacteria</taxon>
        <taxon>Bacillati</taxon>
        <taxon>Chloroflexota</taxon>
        <taxon>Dehalococcoidia</taxon>
        <taxon>Dehalococcoidales</taxon>
        <taxon>Dehalococcoidaceae</taxon>
        <taxon>Dehalogenimonas</taxon>
    </lineage>
</organism>
<evidence type="ECO:0000313" key="2">
    <source>
        <dbReference type="EMBL" id="APV43987.1"/>
    </source>
</evidence>
<proteinExistence type="predicted"/>